<dbReference type="GO" id="GO:0008610">
    <property type="term" value="P:lipid biosynthetic process"/>
    <property type="evidence" value="ECO:0007669"/>
    <property type="project" value="InterPro"/>
</dbReference>
<dbReference type="PANTHER" id="PTHR11863">
    <property type="entry name" value="STEROL DESATURASE"/>
    <property type="match status" value="1"/>
</dbReference>
<evidence type="ECO:0000259" key="5">
    <source>
        <dbReference type="Pfam" id="PF04116"/>
    </source>
</evidence>
<gene>
    <name evidence="6" type="ORF">M409DRAFT_61860</name>
</gene>
<reference evidence="6" key="1">
    <citation type="journal article" date="2020" name="Stud. Mycol.">
        <title>101 Dothideomycetes genomes: a test case for predicting lifestyles and emergence of pathogens.</title>
        <authorList>
            <person name="Haridas S."/>
            <person name="Albert R."/>
            <person name="Binder M."/>
            <person name="Bloem J."/>
            <person name="Labutti K."/>
            <person name="Salamov A."/>
            <person name="Andreopoulos B."/>
            <person name="Baker S."/>
            <person name="Barry K."/>
            <person name="Bills G."/>
            <person name="Bluhm B."/>
            <person name="Cannon C."/>
            <person name="Castanera R."/>
            <person name="Culley D."/>
            <person name="Daum C."/>
            <person name="Ezra D."/>
            <person name="Gonzalez J."/>
            <person name="Henrissat B."/>
            <person name="Kuo A."/>
            <person name="Liang C."/>
            <person name="Lipzen A."/>
            <person name="Lutzoni F."/>
            <person name="Magnuson J."/>
            <person name="Mondo S."/>
            <person name="Nolan M."/>
            <person name="Ohm R."/>
            <person name="Pangilinan J."/>
            <person name="Park H.-J."/>
            <person name="Ramirez L."/>
            <person name="Alfaro M."/>
            <person name="Sun H."/>
            <person name="Tritt A."/>
            <person name="Yoshinaga Y."/>
            <person name="Zwiers L.-H."/>
            <person name="Turgeon B."/>
            <person name="Goodwin S."/>
            <person name="Spatafora J."/>
            <person name="Crous P."/>
            <person name="Grigoriev I."/>
        </authorList>
    </citation>
    <scope>NUCLEOTIDE SEQUENCE</scope>
    <source>
        <strain evidence="6">ATCC 36951</strain>
    </source>
</reference>
<dbReference type="EMBL" id="ML993579">
    <property type="protein sequence ID" value="KAF2173468.1"/>
    <property type="molecule type" value="Genomic_DNA"/>
</dbReference>
<dbReference type="GeneID" id="54568186"/>
<evidence type="ECO:0000313" key="7">
    <source>
        <dbReference type="Proteomes" id="UP000799537"/>
    </source>
</evidence>
<dbReference type="AlphaFoldDB" id="A0A6A6D4X5"/>
<dbReference type="OrthoDB" id="6354873at2759"/>
<keyword evidence="7" id="KW-1185">Reference proteome</keyword>
<dbReference type="InterPro" id="IPR006694">
    <property type="entry name" value="Fatty_acid_hydroxylase"/>
</dbReference>
<name>A0A6A6D4X5_ZASCE</name>
<protein>
    <recommendedName>
        <fullName evidence="5">Fatty acid hydroxylase domain-containing protein</fullName>
    </recommendedName>
</protein>
<keyword evidence="4" id="KW-0472">Membrane</keyword>
<keyword evidence="3" id="KW-1133">Transmembrane helix</keyword>
<accession>A0A6A6D4X5</accession>
<dbReference type="GO" id="GO:0016020">
    <property type="term" value="C:membrane"/>
    <property type="evidence" value="ECO:0007669"/>
    <property type="project" value="UniProtKB-SubCell"/>
</dbReference>
<proteinExistence type="predicted"/>
<sequence>MGATGANPKDSMKSTWRDSDRKDWGRHHYLIEYLGLQPTNKGQEVPIHQKTDKMPYLPHWQAHIWILLHASWPLVLHQLYVNYTHHGLHPIATFIFYSLAFKLNAISEIHMLRKLGHRYGFLDGDKHARDDVPDAGVSKTFHALSSTSTFRPLLSLVLAYRTRLAPSTISYWTPLELGLYGIILDFWFYWYHRLMHEYDGLWKFHRTHHLTKHPNPLLTIYADTEQEIFDIAVIPLLTYGTLKLLGFPMGFYDWWICHQYIVFTELFGHSGVRVFTTPPSTNSLFLRLFRAELATEDHDLHHRKGWRKSMNYGKQTLLWDRVFGTAGERIEMQEHLIDYQNQASMF</sequence>
<keyword evidence="2" id="KW-0812">Transmembrane</keyword>
<dbReference type="RefSeq" id="XP_033674357.1">
    <property type="nucleotide sequence ID" value="XM_033814914.1"/>
</dbReference>
<evidence type="ECO:0000313" key="6">
    <source>
        <dbReference type="EMBL" id="KAF2173468.1"/>
    </source>
</evidence>
<evidence type="ECO:0000256" key="1">
    <source>
        <dbReference type="ARBA" id="ARBA00004370"/>
    </source>
</evidence>
<dbReference type="GO" id="GO:0016491">
    <property type="term" value="F:oxidoreductase activity"/>
    <property type="evidence" value="ECO:0007669"/>
    <property type="project" value="InterPro"/>
</dbReference>
<dbReference type="GO" id="GO:0005506">
    <property type="term" value="F:iron ion binding"/>
    <property type="evidence" value="ECO:0007669"/>
    <property type="project" value="InterPro"/>
</dbReference>
<dbReference type="Pfam" id="PF04116">
    <property type="entry name" value="FA_hydroxylase"/>
    <property type="match status" value="1"/>
</dbReference>
<evidence type="ECO:0000256" key="4">
    <source>
        <dbReference type="ARBA" id="ARBA00023136"/>
    </source>
</evidence>
<comment type="subcellular location">
    <subcellularLocation>
        <location evidence="1">Membrane</location>
    </subcellularLocation>
</comment>
<evidence type="ECO:0000256" key="2">
    <source>
        <dbReference type="ARBA" id="ARBA00022692"/>
    </source>
</evidence>
<organism evidence="6 7">
    <name type="scientific">Zasmidium cellare ATCC 36951</name>
    <dbReference type="NCBI Taxonomy" id="1080233"/>
    <lineage>
        <taxon>Eukaryota</taxon>
        <taxon>Fungi</taxon>
        <taxon>Dikarya</taxon>
        <taxon>Ascomycota</taxon>
        <taxon>Pezizomycotina</taxon>
        <taxon>Dothideomycetes</taxon>
        <taxon>Dothideomycetidae</taxon>
        <taxon>Mycosphaerellales</taxon>
        <taxon>Mycosphaerellaceae</taxon>
        <taxon>Zasmidium</taxon>
    </lineage>
</organism>
<evidence type="ECO:0000256" key="3">
    <source>
        <dbReference type="ARBA" id="ARBA00022989"/>
    </source>
</evidence>
<dbReference type="InterPro" id="IPR050307">
    <property type="entry name" value="Sterol_Desaturase_Related"/>
</dbReference>
<dbReference type="Proteomes" id="UP000799537">
    <property type="component" value="Unassembled WGS sequence"/>
</dbReference>
<feature type="domain" description="Fatty acid hydroxylase" evidence="5">
    <location>
        <begin position="179"/>
        <end position="325"/>
    </location>
</feature>